<evidence type="ECO:0000313" key="6">
    <source>
        <dbReference type="Proteomes" id="UP000199671"/>
    </source>
</evidence>
<dbReference type="PROSITE" id="PS50932">
    <property type="entry name" value="HTH_LACI_2"/>
    <property type="match status" value="1"/>
</dbReference>
<dbReference type="SUPFAM" id="SSF53822">
    <property type="entry name" value="Periplasmic binding protein-like I"/>
    <property type="match status" value="1"/>
</dbReference>
<dbReference type="InterPro" id="IPR028082">
    <property type="entry name" value="Peripla_BP_I"/>
</dbReference>
<keyword evidence="2" id="KW-0238">DNA-binding</keyword>
<name>A0A1G9YKW3_9ACTO</name>
<gene>
    <name evidence="5" type="ORF">SAMN04487766_11322</name>
</gene>
<dbReference type="AlphaFoldDB" id="A0A1G9YKW3"/>
<dbReference type="PANTHER" id="PTHR30146:SF153">
    <property type="entry name" value="LACTOSE OPERON REPRESSOR"/>
    <property type="match status" value="1"/>
</dbReference>
<dbReference type="Gene3D" id="1.10.260.40">
    <property type="entry name" value="lambda repressor-like DNA-binding domains"/>
    <property type="match status" value="1"/>
</dbReference>
<dbReference type="Gene3D" id="3.40.50.2300">
    <property type="match status" value="2"/>
</dbReference>
<keyword evidence="3" id="KW-0804">Transcription</keyword>
<evidence type="ECO:0000259" key="4">
    <source>
        <dbReference type="PROSITE" id="PS50932"/>
    </source>
</evidence>
<proteinExistence type="predicted"/>
<evidence type="ECO:0000256" key="1">
    <source>
        <dbReference type="ARBA" id="ARBA00023015"/>
    </source>
</evidence>
<feature type="domain" description="HTH lacI-type" evidence="4">
    <location>
        <begin position="5"/>
        <end position="59"/>
    </location>
</feature>
<reference evidence="5 6" key="1">
    <citation type="submission" date="2016-10" db="EMBL/GenBank/DDBJ databases">
        <authorList>
            <person name="de Groot N.N."/>
        </authorList>
    </citation>
    <scope>NUCLEOTIDE SEQUENCE [LARGE SCALE GENOMIC DNA]</scope>
    <source>
        <strain evidence="5 6">KPR-7B</strain>
    </source>
</reference>
<organism evidence="5 6">
    <name type="scientific">Actinomyces ruminicola</name>
    <dbReference type="NCBI Taxonomy" id="332524"/>
    <lineage>
        <taxon>Bacteria</taxon>
        <taxon>Bacillati</taxon>
        <taxon>Actinomycetota</taxon>
        <taxon>Actinomycetes</taxon>
        <taxon>Actinomycetales</taxon>
        <taxon>Actinomycetaceae</taxon>
        <taxon>Actinomyces</taxon>
    </lineage>
</organism>
<accession>A0A1G9YKW3</accession>
<dbReference type="RefSeq" id="WP_092611861.1">
    <property type="nucleotide sequence ID" value="NZ_FNHU01000013.1"/>
</dbReference>
<dbReference type="OrthoDB" id="9785139at2"/>
<keyword evidence="1" id="KW-0805">Transcription regulation</keyword>
<dbReference type="CDD" id="cd01392">
    <property type="entry name" value="HTH_LacI"/>
    <property type="match status" value="1"/>
</dbReference>
<dbReference type="Pfam" id="PF00356">
    <property type="entry name" value="LacI"/>
    <property type="match status" value="1"/>
</dbReference>
<dbReference type="Pfam" id="PF13377">
    <property type="entry name" value="Peripla_BP_3"/>
    <property type="match status" value="1"/>
</dbReference>
<dbReference type="SUPFAM" id="SSF47413">
    <property type="entry name" value="lambda repressor-like DNA-binding domains"/>
    <property type="match status" value="1"/>
</dbReference>
<dbReference type="Proteomes" id="UP000199671">
    <property type="component" value="Unassembled WGS sequence"/>
</dbReference>
<dbReference type="EMBL" id="FNHU01000013">
    <property type="protein sequence ID" value="SDN09121.1"/>
    <property type="molecule type" value="Genomic_DNA"/>
</dbReference>
<dbReference type="InterPro" id="IPR000843">
    <property type="entry name" value="HTH_LacI"/>
</dbReference>
<evidence type="ECO:0000256" key="2">
    <source>
        <dbReference type="ARBA" id="ARBA00023125"/>
    </source>
</evidence>
<dbReference type="InterPro" id="IPR010982">
    <property type="entry name" value="Lambda_DNA-bd_dom_sf"/>
</dbReference>
<dbReference type="SMART" id="SM00354">
    <property type="entry name" value="HTH_LACI"/>
    <property type="match status" value="1"/>
</dbReference>
<protein>
    <submittedName>
        <fullName evidence="5">Transcriptional regulator, LacI family</fullName>
    </submittedName>
</protein>
<dbReference type="InterPro" id="IPR046335">
    <property type="entry name" value="LacI/GalR-like_sensor"/>
</dbReference>
<sequence>MSQRVTIASIARQAGVSVPTVSKVLNGRPGVSETTRREVEALASALGYKPRHTTRPAPSHLVDFVISGLDTQWASALLTGAQAEAARRGKDLVVTATHGSPVGGAHWVDHLVTRGSAGVVVVVSELLEVTERKMRQLKMPVVLLNPSGHQHRDIPTVAATDWAGSRDATEHLVSLGHRRIAYITGPMDLVSHQDRLDAYRSVLSRHQIPYDPELVVTGNSLFEGGYRLTPRLLALDNPPTAILNGSDEQAYGSYRAIKDAGLAIPEDISVIGFDDVDLCQWVSPPMTTVHQPLIEMALEATRMVIDLSEDPHAPAQNIELATTLVVRSSTGPAPRH</sequence>
<dbReference type="GO" id="GO:0000976">
    <property type="term" value="F:transcription cis-regulatory region binding"/>
    <property type="evidence" value="ECO:0007669"/>
    <property type="project" value="TreeGrafter"/>
</dbReference>
<evidence type="ECO:0000256" key="3">
    <source>
        <dbReference type="ARBA" id="ARBA00023163"/>
    </source>
</evidence>
<dbReference type="GO" id="GO:0003700">
    <property type="term" value="F:DNA-binding transcription factor activity"/>
    <property type="evidence" value="ECO:0007669"/>
    <property type="project" value="TreeGrafter"/>
</dbReference>
<evidence type="ECO:0000313" key="5">
    <source>
        <dbReference type="EMBL" id="SDN09121.1"/>
    </source>
</evidence>
<dbReference type="PANTHER" id="PTHR30146">
    <property type="entry name" value="LACI-RELATED TRANSCRIPTIONAL REPRESSOR"/>
    <property type="match status" value="1"/>
</dbReference>